<dbReference type="Pfam" id="PF07978">
    <property type="entry name" value="NIPSNAP"/>
    <property type="match status" value="1"/>
</dbReference>
<evidence type="ECO:0000313" key="4">
    <source>
        <dbReference type="Proteomes" id="UP000245699"/>
    </source>
</evidence>
<comment type="caution">
    <text evidence="3">The sequence shown here is derived from an EMBL/GenBank/DDBJ whole genome shotgun (WGS) entry which is preliminary data.</text>
</comment>
<keyword evidence="4" id="KW-1185">Reference proteome</keyword>
<gene>
    <name evidence="3" type="ORF">BB559_004920</name>
</gene>
<dbReference type="Proteomes" id="UP000245699">
    <property type="component" value="Unassembled WGS sequence"/>
</dbReference>
<dbReference type="EMBL" id="MBFT01000521">
    <property type="protein sequence ID" value="PVU89815.1"/>
    <property type="molecule type" value="Genomic_DNA"/>
</dbReference>
<dbReference type="PANTHER" id="PTHR21017:SF17">
    <property type="entry name" value="PROTEIN NIPSNAP"/>
    <property type="match status" value="1"/>
</dbReference>
<dbReference type="SUPFAM" id="SSF54909">
    <property type="entry name" value="Dimeric alpha+beta barrel"/>
    <property type="match status" value="2"/>
</dbReference>
<dbReference type="PANTHER" id="PTHR21017">
    <property type="entry name" value="NIPSNAP-RELATED"/>
    <property type="match status" value="1"/>
</dbReference>
<accession>A0A2T9YBX6</accession>
<organism evidence="3 4">
    <name type="scientific">Furculomyces boomerangus</name>
    <dbReference type="NCBI Taxonomy" id="61424"/>
    <lineage>
        <taxon>Eukaryota</taxon>
        <taxon>Fungi</taxon>
        <taxon>Fungi incertae sedis</taxon>
        <taxon>Zoopagomycota</taxon>
        <taxon>Kickxellomycotina</taxon>
        <taxon>Harpellomycetes</taxon>
        <taxon>Harpellales</taxon>
        <taxon>Harpellaceae</taxon>
        <taxon>Furculomyces</taxon>
    </lineage>
</organism>
<evidence type="ECO:0000259" key="2">
    <source>
        <dbReference type="Pfam" id="PF07978"/>
    </source>
</evidence>
<evidence type="ECO:0000256" key="1">
    <source>
        <dbReference type="ARBA" id="ARBA00005291"/>
    </source>
</evidence>
<feature type="domain" description="NIPSNAP" evidence="2">
    <location>
        <begin position="207"/>
        <end position="305"/>
    </location>
</feature>
<dbReference type="STRING" id="61424.A0A2T9YBX6"/>
<dbReference type="GO" id="GO:0005739">
    <property type="term" value="C:mitochondrion"/>
    <property type="evidence" value="ECO:0007669"/>
    <property type="project" value="TreeGrafter"/>
</dbReference>
<proteinExistence type="inferred from homology"/>
<name>A0A2T9YBX6_9FUNG</name>
<sequence length="307" mass="35976">MNFRKLANVIPNSFPTKLSYSPLKHSVYNSLALQRRTILCFQTAKLLYTTKMDSRKQKFHTSSARKNLIPDKASEIVSHILHGSKESRDIKTQFIKKLNRNKYEHELHMLELYSPKIKLAGNWQVFVGDQDSAIHIWEHKDYDVMENFWDILRGNSKTPFKILEYSQEIADLAKQINDLLVSRSSTVINEFMFWPTSPPEKHEKSIYEFRTYTIKPGSLLQWEEQWSSSVTNRSNISHLKGVWFTQLGNINTVYNLWQYDSLSSRKEARARAWEEKNQWSKSVKGTSSLTTSMRSIIMKPYPFSPLN</sequence>
<dbReference type="AlphaFoldDB" id="A0A2T9YBX6"/>
<dbReference type="Gene3D" id="3.30.70.100">
    <property type="match status" value="2"/>
</dbReference>
<protein>
    <recommendedName>
        <fullName evidence="2">NIPSNAP domain-containing protein</fullName>
    </recommendedName>
</protein>
<dbReference type="InterPro" id="IPR051557">
    <property type="entry name" value="NipSnap_domain"/>
</dbReference>
<evidence type="ECO:0000313" key="3">
    <source>
        <dbReference type="EMBL" id="PVU89815.1"/>
    </source>
</evidence>
<comment type="similarity">
    <text evidence="1">Belongs to the NipSnap family.</text>
</comment>
<reference evidence="3 4" key="1">
    <citation type="journal article" date="2018" name="MBio">
        <title>Comparative Genomics Reveals the Core Gene Toolbox for the Fungus-Insect Symbiosis.</title>
        <authorList>
            <person name="Wang Y."/>
            <person name="Stata M."/>
            <person name="Wang W."/>
            <person name="Stajich J.E."/>
            <person name="White M.M."/>
            <person name="Moncalvo J.M."/>
        </authorList>
    </citation>
    <scope>NUCLEOTIDE SEQUENCE [LARGE SCALE GENOMIC DNA]</scope>
    <source>
        <strain evidence="3 4">AUS-77-4</strain>
    </source>
</reference>
<dbReference type="InterPro" id="IPR012577">
    <property type="entry name" value="NIPSNAP"/>
</dbReference>
<dbReference type="InterPro" id="IPR011008">
    <property type="entry name" value="Dimeric_a/b-barrel"/>
</dbReference>
<dbReference type="OrthoDB" id="10262843at2759"/>
<dbReference type="GO" id="GO:0000423">
    <property type="term" value="P:mitophagy"/>
    <property type="evidence" value="ECO:0007669"/>
    <property type="project" value="UniProtKB-ARBA"/>
</dbReference>